<evidence type="ECO:0000256" key="2">
    <source>
        <dbReference type="SAM" id="MobiDB-lite"/>
    </source>
</evidence>
<dbReference type="Gene3D" id="2.20.110.10">
    <property type="entry name" value="Histone H3 K4-specific methyltransferase SET7/9 N-terminal domain"/>
    <property type="match status" value="1"/>
</dbReference>
<feature type="region of interest" description="Disordered" evidence="2">
    <location>
        <begin position="693"/>
        <end position="720"/>
    </location>
</feature>
<evidence type="ECO:0000313" key="4">
    <source>
        <dbReference type="Proteomes" id="UP000619238"/>
    </source>
</evidence>
<dbReference type="EMBL" id="JACGWS010000012">
    <property type="protein sequence ID" value="MBC8756575.1"/>
    <property type="molecule type" value="Genomic_DNA"/>
</dbReference>
<gene>
    <name evidence="3" type="ORF">H2O64_18025</name>
</gene>
<name>A0ABR7QDG1_9FLAO</name>
<dbReference type="SUPFAM" id="SSF82185">
    <property type="entry name" value="Histone H3 K4-specific methyltransferase SET7/9 N-terminal domain"/>
    <property type="match status" value="2"/>
</dbReference>
<organism evidence="3 4">
    <name type="scientific">Kordia aestuariivivens</name>
    <dbReference type="NCBI Taxonomy" id="2759037"/>
    <lineage>
        <taxon>Bacteria</taxon>
        <taxon>Pseudomonadati</taxon>
        <taxon>Bacteroidota</taxon>
        <taxon>Flavobacteriia</taxon>
        <taxon>Flavobacteriales</taxon>
        <taxon>Flavobacteriaceae</taxon>
        <taxon>Kordia</taxon>
    </lineage>
</organism>
<accession>A0ABR7QDG1</accession>
<proteinExistence type="predicted"/>
<evidence type="ECO:0000256" key="1">
    <source>
        <dbReference type="ARBA" id="ARBA00022737"/>
    </source>
</evidence>
<comment type="caution">
    <text evidence="3">The sequence shown here is derived from an EMBL/GenBank/DDBJ whole genome shotgun (WGS) entry which is preliminary data.</text>
</comment>
<dbReference type="Proteomes" id="UP000619238">
    <property type="component" value="Unassembled WGS sequence"/>
</dbReference>
<dbReference type="RefSeq" id="WP_187563613.1">
    <property type="nucleotide sequence ID" value="NZ_JACGWS010000012.1"/>
</dbReference>
<dbReference type="InterPro" id="IPR003409">
    <property type="entry name" value="MORN"/>
</dbReference>
<protein>
    <submittedName>
        <fullName evidence="3">Uncharacterized protein</fullName>
    </submittedName>
</protein>
<sequence length="828" mass="93969">MNCLFIVFFGLFATFSFSQEVKTQKEILGIPNTDLVTDFNLKIGKGAVIPKLINEKQFDQRKKRGSQEISTTLERTKVWNFDTENKRITSNSIIYRDQTSTERYFYNQQESLLTYNYKSPTFKYTNTFTYDANGTFRYIKIYEGKSNSSKQTFKKTDYGYISSGLIFQKFYLNKKLVDKIVTNYNSNEPSETIYTYDAKNQLVTSESAFGITNYTYNSNGEVETFVETSKNTNTVTKRNYVYLYDKYGNWTISLSLLDLSYAKKIQSFPNPRLRKITYSNGEVTGTTNIDDVTTELISLRAKIRQSANTSLSGAATWKKVDADNFTFFIGNQRVTTGKNARMGDHLLFYSANTNELFLLENFESQPINSIIEAKKMTVATENGFWYRIPKGGVHVFLNDGTYISKTQVFEYTSNNKDVFFKGEKHPEKVVLTNYRTAKSYTVYPVTLLRDYTNTSSGNMTDSAQQLANSLDEYSEYFTGECVKGDCKDGYGEKEFKDGKTASGFFKDGKVYGPMHTAGKNDKKSSFSVFKGSFLDQEGFAYEYNGDNLMIFTDKSKNIGFYNDSKTKKTYQLNYRNGEVISKKELQYNNSKTCVVGNCSNGVGIYEYGNSTYLGTFKNGKRNGFGMLYFKSGGDYIGEFYNGNYHGLGTYTRSEYDYYMGYYQNGKQHGQGVQYFTKDSYNAGNWVNGKFQSTATTTSTSSSNSTSTSSSTSNSASSSNTTAVTSFSDEQKNGILACKNDAKCVKEYFNSLYTRESKNLSGAALTQKMTDYFHSLHTMNPKLAFDILFKIDISIIDLKSLPQAVQSDLKARAQKISDGYQEHKRKQGN</sequence>
<dbReference type="SMART" id="SM00698">
    <property type="entry name" value="MORN"/>
    <property type="match status" value="3"/>
</dbReference>
<evidence type="ECO:0000313" key="3">
    <source>
        <dbReference type="EMBL" id="MBC8756575.1"/>
    </source>
</evidence>
<dbReference type="PANTHER" id="PTHR23084:SF227">
    <property type="entry name" value="PHOSPHATIDYLINOSITOL-4-PHOSPHATE 5-KINASE RELATED"/>
    <property type="match status" value="1"/>
</dbReference>
<keyword evidence="4" id="KW-1185">Reference proteome</keyword>
<dbReference type="Pfam" id="PF02493">
    <property type="entry name" value="MORN"/>
    <property type="match status" value="3"/>
</dbReference>
<reference evidence="3 4" key="1">
    <citation type="submission" date="2020-07" db="EMBL/GenBank/DDBJ databases">
        <title>Description of Kordia aestuariivivens sp. nov., isolated from a tidal flat.</title>
        <authorList>
            <person name="Park S."/>
            <person name="Yoon J.-H."/>
        </authorList>
    </citation>
    <scope>NUCLEOTIDE SEQUENCE [LARGE SCALE GENOMIC DNA]</scope>
    <source>
        <strain evidence="3 4">YSTF-M3</strain>
    </source>
</reference>
<keyword evidence="1" id="KW-0677">Repeat</keyword>
<dbReference type="PANTHER" id="PTHR23084">
    <property type="entry name" value="PHOSPHATIDYLINOSITOL-4-PHOSPHATE 5-KINASE RELATED"/>
    <property type="match status" value="1"/>
</dbReference>